<proteinExistence type="predicted"/>
<organism evidence="1 2">
    <name type="scientific">Paenibacillus oenotherae</name>
    <dbReference type="NCBI Taxonomy" id="1435645"/>
    <lineage>
        <taxon>Bacteria</taxon>
        <taxon>Bacillati</taxon>
        <taxon>Bacillota</taxon>
        <taxon>Bacilli</taxon>
        <taxon>Bacillales</taxon>
        <taxon>Paenibacillaceae</taxon>
        <taxon>Paenibacillus</taxon>
    </lineage>
</organism>
<sequence>MSGTRWLYINKELKVIKIPSPKNHIYKPIKEWAGQEVLKILLFYKTKDRKPSKLLMIEFDRITLDSNGGYQLTDELVHEAMYNFLEFGFSTTEELAQRDSPPAIPRAPILPKPEEKKALYNYLQNQNKTLFMDAPYILESRINALNQIYKENLDLVKQSQKLRKKIEGNS</sequence>
<accession>A0ABS7D830</accession>
<evidence type="ECO:0000313" key="2">
    <source>
        <dbReference type="Proteomes" id="UP000812277"/>
    </source>
</evidence>
<reference evidence="1 2" key="1">
    <citation type="submission" date="2021-07" db="EMBL/GenBank/DDBJ databases">
        <title>Paenibacillus radiodurans sp. nov., isolated from the southeastern edge of Tengger Desert.</title>
        <authorList>
            <person name="Zhang G."/>
        </authorList>
    </citation>
    <scope>NUCLEOTIDE SEQUENCE [LARGE SCALE GENOMIC DNA]</scope>
    <source>
        <strain evidence="1 2">DT7-4</strain>
    </source>
</reference>
<name>A0ABS7D830_9BACL</name>
<evidence type="ECO:0000313" key="1">
    <source>
        <dbReference type="EMBL" id="MBW7475692.1"/>
    </source>
</evidence>
<dbReference type="Proteomes" id="UP000812277">
    <property type="component" value="Unassembled WGS sequence"/>
</dbReference>
<gene>
    <name evidence="1" type="ORF">K0T92_13140</name>
</gene>
<protein>
    <submittedName>
        <fullName evidence="1">Uncharacterized protein</fullName>
    </submittedName>
</protein>
<dbReference type="EMBL" id="JAHZIJ010000008">
    <property type="protein sequence ID" value="MBW7475692.1"/>
    <property type="molecule type" value="Genomic_DNA"/>
</dbReference>
<keyword evidence="2" id="KW-1185">Reference proteome</keyword>
<comment type="caution">
    <text evidence="1">The sequence shown here is derived from an EMBL/GenBank/DDBJ whole genome shotgun (WGS) entry which is preliminary data.</text>
</comment>
<dbReference type="RefSeq" id="WP_219872939.1">
    <property type="nucleotide sequence ID" value="NZ_JAHZIJ010000008.1"/>
</dbReference>